<organism evidence="2 3">
    <name type="scientific">Schistosoma mansoni</name>
    <name type="common">Blood fluke</name>
    <dbReference type="NCBI Taxonomy" id="6183"/>
    <lineage>
        <taxon>Eukaryota</taxon>
        <taxon>Metazoa</taxon>
        <taxon>Spiralia</taxon>
        <taxon>Lophotrochozoa</taxon>
        <taxon>Platyhelminthes</taxon>
        <taxon>Trematoda</taxon>
        <taxon>Digenea</taxon>
        <taxon>Strigeidida</taxon>
        <taxon>Schistosomatoidea</taxon>
        <taxon>Schistosomatidae</taxon>
        <taxon>Schistosoma</taxon>
    </lineage>
</organism>
<name>A0A5K4FFS4_SCHMA</name>
<dbReference type="AlphaFoldDB" id="A0A5K4FFS4"/>
<proteinExistence type="predicted"/>
<keyword evidence="2" id="KW-1185">Reference proteome</keyword>
<keyword evidence="1" id="KW-0732">Signal</keyword>
<feature type="signal peptide" evidence="1">
    <location>
        <begin position="1"/>
        <end position="19"/>
    </location>
</feature>
<evidence type="ECO:0000313" key="3">
    <source>
        <dbReference type="WBParaSite" id="Smp_347900.1"/>
    </source>
</evidence>
<evidence type="ECO:0000313" key="2">
    <source>
        <dbReference type="Proteomes" id="UP000008854"/>
    </source>
</evidence>
<protein>
    <submittedName>
        <fullName evidence="3">Uncharacterized protein</fullName>
    </submittedName>
</protein>
<reference evidence="2" key="1">
    <citation type="journal article" date="2012" name="PLoS Negl. Trop. Dis.">
        <title>A systematically improved high quality genome and transcriptome of the human blood fluke Schistosoma mansoni.</title>
        <authorList>
            <person name="Protasio A.V."/>
            <person name="Tsai I.J."/>
            <person name="Babbage A."/>
            <person name="Nichol S."/>
            <person name="Hunt M."/>
            <person name="Aslett M.A."/>
            <person name="De Silva N."/>
            <person name="Velarde G.S."/>
            <person name="Anderson T.J."/>
            <person name="Clark R.C."/>
            <person name="Davidson C."/>
            <person name="Dillon G.P."/>
            <person name="Holroyd N.E."/>
            <person name="LoVerde P.T."/>
            <person name="Lloyd C."/>
            <person name="McQuillan J."/>
            <person name="Oliveira G."/>
            <person name="Otto T.D."/>
            <person name="Parker-Manuel S.J."/>
            <person name="Quail M.A."/>
            <person name="Wilson R.A."/>
            <person name="Zerlotini A."/>
            <person name="Dunne D.W."/>
            <person name="Berriman M."/>
        </authorList>
    </citation>
    <scope>NUCLEOTIDE SEQUENCE [LARGE SCALE GENOMIC DNA]</scope>
    <source>
        <strain evidence="2">Puerto Rican</strain>
    </source>
</reference>
<dbReference type="WBParaSite" id="Smp_347900.1">
    <property type="protein sequence ID" value="Smp_347900.1"/>
    <property type="gene ID" value="Smp_347900"/>
</dbReference>
<feature type="chain" id="PRO_5024330758" evidence="1">
    <location>
        <begin position="20"/>
        <end position="64"/>
    </location>
</feature>
<accession>A0A5K4FFS4</accession>
<dbReference type="InParanoid" id="A0A5K4FFS4"/>
<dbReference type="Proteomes" id="UP000008854">
    <property type="component" value="Unassembled WGS sequence"/>
</dbReference>
<evidence type="ECO:0000256" key="1">
    <source>
        <dbReference type="SAM" id="SignalP"/>
    </source>
</evidence>
<reference evidence="3" key="2">
    <citation type="submission" date="2019-11" db="UniProtKB">
        <authorList>
            <consortium name="WormBaseParasite"/>
        </authorList>
    </citation>
    <scope>IDENTIFICATION</scope>
    <source>
        <strain evidence="3">Puerto Rican</strain>
    </source>
</reference>
<sequence length="64" mass="7247">MLLHFLLLFSVFLFHYVDATGKVFDLVELIVQFWKDFCKGLGGTMGCFLDVMPIEIGGKNKSCL</sequence>